<proteinExistence type="inferred from homology"/>
<gene>
    <name evidence="6" type="ORF">GCM10009097_18950</name>
</gene>
<feature type="domain" description="Aldehyde dehydrogenase" evidence="5">
    <location>
        <begin position="41"/>
        <end position="501"/>
    </location>
</feature>
<keyword evidence="7" id="KW-1185">Reference proteome</keyword>
<feature type="compositionally biased region" description="Polar residues" evidence="4">
    <location>
        <begin position="1"/>
        <end position="10"/>
    </location>
</feature>
<comment type="similarity">
    <text evidence="3">Belongs to the aldehyde dehydrogenase family.</text>
</comment>
<dbReference type="PROSITE" id="PS00687">
    <property type="entry name" value="ALDEHYDE_DEHYDR_GLU"/>
    <property type="match status" value="1"/>
</dbReference>
<dbReference type="InterPro" id="IPR015590">
    <property type="entry name" value="Aldehyde_DH_dom"/>
</dbReference>
<dbReference type="Gene3D" id="3.40.605.10">
    <property type="entry name" value="Aldehyde Dehydrogenase, Chain A, domain 1"/>
    <property type="match status" value="1"/>
</dbReference>
<dbReference type="InterPro" id="IPR016160">
    <property type="entry name" value="Ald_DH_CS_CYS"/>
</dbReference>
<organism evidence="6 7">
    <name type="scientific">Pigmentiphaga daeguensis</name>
    <dbReference type="NCBI Taxonomy" id="414049"/>
    <lineage>
        <taxon>Bacteria</taxon>
        <taxon>Pseudomonadati</taxon>
        <taxon>Pseudomonadota</taxon>
        <taxon>Betaproteobacteria</taxon>
        <taxon>Burkholderiales</taxon>
        <taxon>Alcaligenaceae</taxon>
        <taxon>Pigmentiphaga</taxon>
    </lineage>
</organism>
<dbReference type="EMBL" id="BAAAEN010000005">
    <property type="protein sequence ID" value="GAA0502303.1"/>
    <property type="molecule type" value="Genomic_DNA"/>
</dbReference>
<feature type="active site" evidence="2">
    <location>
        <position position="274"/>
    </location>
</feature>
<evidence type="ECO:0000256" key="1">
    <source>
        <dbReference type="ARBA" id="ARBA00023002"/>
    </source>
</evidence>
<reference evidence="6 7" key="1">
    <citation type="journal article" date="2019" name="Int. J. Syst. Evol. Microbiol.">
        <title>The Global Catalogue of Microorganisms (GCM) 10K type strain sequencing project: providing services to taxonomists for standard genome sequencing and annotation.</title>
        <authorList>
            <consortium name="The Broad Institute Genomics Platform"/>
            <consortium name="The Broad Institute Genome Sequencing Center for Infectious Disease"/>
            <person name="Wu L."/>
            <person name="Ma J."/>
        </authorList>
    </citation>
    <scope>NUCLEOTIDE SEQUENCE [LARGE SCALE GENOMIC DNA]</scope>
    <source>
        <strain evidence="6 7">JCM 14330</strain>
    </source>
</reference>
<dbReference type="RefSeq" id="WP_132979106.1">
    <property type="nucleotide sequence ID" value="NZ_BAAAEN010000005.1"/>
</dbReference>
<dbReference type="SUPFAM" id="SSF53720">
    <property type="entry name" value="ALDH-like"/>
    <property type="match status" value="1"/>
</dbReference>
<dbReference type="InterPro" id="IPR016162">
    <property type="entry name" value="Ald_DH_N"/>
</dbReference>
<dbReference type="Proteomes" id="UP001501706">
    <property type="component" value="Unassembled WGS sequence"/>
</dbReference>
<keyword evidence="1 3" id="KW-0560">Oxidoreductase</keyword>
<dbReference type="Gene3D" id="3.40.309.10">
    <property type="entry name" value="Aldehyde Dehydrogenase, Chain A, domain 2"/>
    <property type="match status" value="1"/>
</dbReference>
<evidence type="ECO:0000313" key="7">
    <source>
        <dbReference type="Proteomes" id="UP001501706"/>
    </source>
</evidence>
<dbReference type="Pfam" id="PF00171">
    <property type="entry name" value="Aldedh"/>
    <property type="match status" value="1"/>
</dbReference>
<evidence type="ECO:0000259" key="5">
    <source>
        <dbReference type="Pfam" id="PF00171"/>
    </source>
</evidence>
<evidence type="ECO:0000313" key="6">
    <source>
        <dbReference type="EMBL" id="GAA0502303.1"/>
    </source>
</evidence>
<dbReference type="InterPro" id="IPR029510">
    <property type="entry name" value="Ald_DH_CS_GLU"/>
</dbReference>
<dbReference type="PANTHER" id="PTHR11699">
    <property type="entry name" value="ALDEHYDE DEHYDROGENASE-RELATED"/>
    <property type="match status" value="1"/>
</dbReference>
<protein>
    <submittedName>
        <fullName evidence="6">Aldehyde dehydrogenase</fullName>
    </submittedName>
</protein>
<accession>A0ABN1BP66</accession>
<sequence>MQRPDTQAYAQQFPKLPPTATDAQGHLVYTQFIDGGFTGADGARLATSDPVTGRQWASIARGTAQDVDKAVQAAHRAFTRGAWPAMNASQRGALLRRIGDLVTEHAEWLAHVEQRDNGKLSAELSMQMRYMANYYYYYGGLADKMEGTVIPTDKPGVFNYTVYEPLGVVACITPWNSPLPLASMKIAPALAAGNTVVLKPSEFTSASLLELMKLFQLAGVPDGVVNVVTGLGAEVGAALVDHPLVQRIAFTGGPEAGQRINEQAASRMKRVTLELGGKSPNIVFDDADFEQALKGAVAGIFAASGQTCVAGSRLLLQDGIHDRFLERLVEIAGNARFGHPADPQTQVAPISTAPQLDKIESYVQVALADGARLVAGGKRAHVPECPDGLFFQPTIFADVDNRMRIAQEEVFGPILSVIRFQDEDEAVAIANDVDFGLAAGVWTTSMPRALRMAGKVRAGTVWVNNYRSTSVTSPFGGFKMSGVGRECGIAGMREYMEIKSVWLSMETDIPNPFVRR</sequence>
<dbReference type="InterPro" id="IPR016163">
    <property type="entry name" value="Ald_DH_C"/>
</dbReference>
<dbReference type="PROSITE" id="PS00070">
    <property type="entry name" value="ALDEHYDE_DEHYDR_CYS"/>
    <property type="match status" value="1"/>
</dbReference>
<dbReference type="InterPro" id="IPR016161">
    <property type="entry name" value="Ald_DH/histidinol_DH"/>
</dbReference>
<evidence type="ECO:0000256" key="2">
    <source>
        <dbReference type="PROSITE-ProRule" id="PRU10007"/>
    </source>
</evidence>
<feature type="region of interest" description="Disordered" evidence="4">
    <location>
        <begin position="1"/>
        <end position="20"/>
    </location>
</feature>
<evidence type="ECO:0000256" key="4">
    <source>
        <dbReference type="SAM" id="MobiDB-lite"/>
    </source>
</evidence>
<evidence type="ECO:0000256" key="3">
    <source>
        <dbReference type="RuleBase" id="RU003345"/>
    </source>
</evidence>
<comment type="caution">
    <text evidence="6">The sequence shown here is derived from an EMBL/GenBank/DDBJ whole genome shotgun (WGS) entry which is preliminary data.</text>
</comment>
<name>A0ABN1BP66_9BURK</name>
<dbReference type="CDD" id="cd07114">
    <property type="entry name" value="ALDH_DhaS"/>
    <property type="match status" value="1"/>
</dbReference>